<dbReference type="Proteomes" id="UP001161017">
    <property type="component" value="Unassembled WGS sequence"/>
</dbReference>
<dbReference type="AlphaFoldDB" id="A0AA43QKE5"/>
<sequence>MAMLADVLAPYNMLKTFNLEIWDIWDPEKLHNVLTKLAGAPSRTAINIQVVQHLWMWEPHRSPGPDRLERSIMEWNQTSERQWVKTNFELTAEQRGKEPWDRLWKRESQGFVDLDKQPSLPLRLSTTTPGADNFMASTDSHLCIVE</sequence>
<evidence type="ECO:0000313" key="1">
    <source>
        <dbReference type="EMBL" id="MDI1488127.1"/>
    </source>
</evidence>
<dbReference type="EMBL" id="JAPUFD010000007">
    <property type="protein sequence ID" value="MDI1488127.1"/>
    <property type="molecule type" value="Genomic_DNA"/>
</dbReference>
<proteinExistence type="predicted"/>
<organism evidence="1 2">
    <name type="scientific">Ramalina farinacea</name>
    <dbReference type="NCBI Taxonomy" id="258253"/>
    <lineage>
        <taxon>Eukaryota</taxon>
        <taxon>Fungi</taxon>
        <taxon>Dikarya</taxon>
        <taxon>Ascomycota</taxon>
        <taxon>Pezizomycotina</taxon>
        <taxon>Lecanoromycetes</taxon>
        <taxon>OSLEUM clade</taxon>
        <taxon>Lecanoromycetidae</taxon>
        <taxon>Lecanorales</taxon>
        <taxon>Lecanorineae</taxon>
        <taxon>Ramalinaceae</taxon>
        <taxon>Ramalina</taxon>
    </lineage>
</organism>
<comment type="caution">
    <text evidence="1">The sequence shown here is derived from an EMBL/GenBank/DDBJ whole genome shotgun (WGS) entry which is preliminary data.</text>
</comment>
<gene>
    <name evidence="1" type="ORF">OHK93_007401</name>
</gene>
<name>A0AA43QKE5_9LECA</name>
<accession>A0AA43QKE5</accession>
<evidence type="ECO:0000313" key="2">
    <source>
        <dbReference type="Proteomes" id="UP001161017"/>
    </source>
</evidence>
<reference evidence="1" key="1">
    <citation type="journal article" date="2023" name="Genome Biol. Evol.">
        <title>First Whole Genome Sequence and Flow Cytometry Genome Size Data for the Lichen-Forming Fungus Ramalina farinacea (Ascomycota).</title>
        <authorList>
            <person name="Llewellyn T."/>
            <person name="Mian S."/>
            <person name="Hill R."/>
            <person name="Leitch I.J."/>
            <person name="Gaya E."/>
        </authorList>
    </citation>
    <scope>NUCLEOTIDE SEQUENCE</scope>
    <source>
        <strain evidence="1">LIQ254RAFAR</strain>
    </source>
</reference>
<keyword evidence="2" id="KW-1185">Reference proteome</keyword>
<protein>
    <submittedName>
        <fullName evidence="1">Uncharacterized protein</fullName>
    </submittedName>
</protein>